<dbReference type="Pfam" id="PF13508">
    <property type="entry name" value="Acetyltransf_7"/>
    <property type="match status" value="1"/>
</dbReference>
<keyword evidence="3" id="KW-1185">Reference proteome</keyword>
<sequence length="273" mass="29153">MGNRGRLEQANDNAVGFWSAQAEVQGWEHVRREGYTAVRCARAAGIAHRVVITRPYGDHEGLAATLAAELTRLLQEWGPGELCLEDPYLGLDLRASGRESSLEMPVMTREPGPLPAGPPVGCGAGQATMRGRGLGTGASGEVRTVGEVTDAEGLAAAERTVVEGFPVSGSRPWSRGGLLPEALLAVPGCRVWLARVDGSPASACVTYDDGEAMGVYWMATLPEHRSKGLARMVVEAALAAHPDRVSTLVATLLGEPLYRRLGFTEQGLTRWWR</sequence>
<dbReference type="EMBL" id="BAAANT010000053">
    <property type="protein sequence ID" value="GAA2156693.1"/>
    <property type="molecule type" value="Genomic_DNA"/>
</dbReference>
<dbReference type="InterPro" id="IPR000182">
    <property type="entry name" value="GNAT_dom"/>
</dbReference>
<dbReference type="Proteomes" id="UP001422759">
    <property type="component" value="Unassembled WGS sequence"/>
</dbReference>
<gene>
    <name evidence="2" type="ORF">GCM10009760_57930</name>
</gene>
<dbReference type="Gene3D" id="3.40.630.30">
    <property type="match status" value="1"/>
</dbReference>
<dbReference type="RefSeq" id="WP_344468984.1">
    <property type="nucleotide sequence ID" value="NZ_BAAANT010000053.1"/>
</dbReference>
<evidence type="ECO:0000313" key="2">
    <source>
        <dbReference type="EMBL" id="GAA2156693.1"/>
    </source>
</evidence>
<dbReference type="SUPFAM" id="SSF55729">
    <property type="entry name" value="Acyl-CoA N-acyltransferases (Nat)"/>
    <property type="match status" value="1"/>
</dbReference>
<accession>A0ABN3AAR7</accession>
<dbReference type="CDD" id="cd04301">
    <property type="entry name" value="NAT_SF"/>
    <property type="match status" value="1"/>
</dbReference>
<reference evidence="2 3" key="1">
    <citation type="journal article" date="2019" name="Int. J. Syst. Evol. Microbiol.">
        <title>The Global Catalogue of Microorganisms (GCM) 10K type strain sequencing project: providing services to taxonomists for standard genome sequencing and annotation.</title>
        <authorList>
            <consortium name="The Broad Institute Genomics Platform"/>
            <consortium name="The Broad Institute Genome Sequencing Center for Infectious Disease"/>
            <person name="Wu L."/>
            <person name="Ma J."/>
        </authorList>
    </citation>
    <scope>NUCLEOTIDE SEQUENCE [LARGE SCALE GENOMIC DNA]</scope>
    <source>
        <strain evidence="2 3">JCM 14560</strain>
    </source>
</reference>
<organism evidence="2 3">
    <name type="scientific">Kitasatospora kazusensis</name>
    <dbReference type="NCBI Taxonomy" id="407974"/>
    <lineage>
        <taxon>Bacteria</taxon>
        <taxon>Bacillati</taxon>
        <taxon>Actinomycetota</taxon>
        <taxon>Actinomycetes</taxon>
        <taxon>Kitasatosporales</taxon>
        <taxon>Streptomycetaceae</taxon>
        <taxon>Kitasatospora</taxon>
    </lineage>
</organism>
<dbReference type="InterPro" id="IPR016181">
    <property type="entry name" value="Acyl_CoA_acyltransferase"/>
</dbReference>
<proteinExistence type="predicted"/>
<protein>
    <recommendedName>
        <fullName evidence="1">N-acetyltransferase domain-containing protein</fullName>
    </recommendedName>
</protein>
<evidence type="ECO:0000259" key="1">
    <source>
        <dbReference type="PROSITE" id="PS51186"/>
    </source>
</evidence>
<evidence type="ECO:0000313" key="3">
    <source>
        <dbReference type="Proteomes" id="UP001422759"/>
    </source>
</evidence>
<name>A0ABN3AAR7_9ACTN</name>
<feature type="domain" description="N-acetyltransferase" evidence="1">
    <location>
        <begin position="140"/>
        <end position="273"/>
    </location>
</feature>
<comment type="caution">
    <text evidence="2">The sequence shown here is derived from an EMBL/GenBank/DDBJ whole genome shotgun (WGS) entry which is preliminary data.</text>
</comment>
<dbReference type="PROSITE" id="PS51186">
    <property type="entry name" value="GNAT"/>
    <property type="match status" value="1"/>
</dbReference>